<evidence type="ECO:0000313" key="2">
    <source>
        <dbReference type="EMBL" id="EJK56313.1"/>
    </source>
</evidence>
<keyword evidence="3" id="KW-1185">Reference proteome</keyword>
<dbReference type="AlphaFoldDB" id="K0RRB1"/>
<organism evidence="2 3">
    <name type="scientific">Thalassiosira oceanica</name>
    <name type="common">Marine diatom</name>
    <dbReference type="NCBI Taxonomy" id="159749"/>
    <lineage>
        <taxon>Eukaryota</taxon>
        <taxon>Sar</taxon>
        <taxon>Stramenopiles</taxon>
        <taxon>Ochrophyta</taxon>
        <taxon>Bacillariophyta</taxon>
        <taxon>Coscinodiscophyceae</taxon>
        <taxon>Thalassiosirophycidae</taxon>
        <taxon>Thalassiosirales</taxon>
        <taxon>Thalassiosiraceae</taxon>
        <taxon>Thalassiosira</taxon>
    </lineage>
</organism>
<comment type="caution">
    <text evidence="2">The sequence shown here is derived from an EMBL/GenBank/DDBJ whole genome shotgun (WGS) entry which is preliminary data.</text>
</comment>
<sequence>VGFLVQRDGDLEVLARPAVVRAADAHYPAAGEDLELLAGTDVGRHGDSEVGQGSAKERHDFLPYCGKNYLDRTRPVCSGAAGGGAAGAAWSWSGAPLFLITFEPGCPPYSHKERGVCTPTEESEVEKTRRPASCPALSPTKHVQRGCCRSGRCRVSRPGRAESPGAVDGKWPRQAGGGPVPNLLRPNRTARGPTFKVACLLHEEGVRRLRIDGTSARNVR</sequence>
<proteinExistence type="predicted"/>
<feature type="non-terminal residue" evidence="2">
    <location>
        <position position="1"/>
    </location>
</feature>
<protein>
    <submittedName>
        <fullName evidence="2">Uncharacterized protein</fullName>
    </submittedName>
</protein>
<accession>K0RRB1</accession>
<gene>
    <name evidence="2" type="ORF">THAOC_23835</name>
</gene>
<evidence type="ECO:0000313" key="3">
    <source>
        <dbReference type="Proteomes" id="UP000266841"/>
    </source>
</evidence>
<dbReference type="EMBL" id="AGNL01031878">
    <property type="protein sequence ID" value="EJK56313.1"/>
    <property type="molecule type" value="Genomic_DNA"/>
</dbReference>
<name>K0RRB1_THAOC</name>
<evidence type="ECO:0000256" key="1">
    <source>
        <dbReference type="SAM" id="MobiDB-lite"/>
    </source>
</evidence>
<dbReference type="Proteomes" id="UP000266841">
    <property type="component" value="Unassembled WGS sequence"/>
</dbReference>
<feature type="region of interest" description="Disordered" evidence="1">
    <location>
        <begin position="159"/>
        <end position="188"/>
    </location>
</feature>
<reference evidence="2 3" key="1">
    <citation type="journal article" date="2012" name="Genome Biol.">
        <title>Genome and low-iron response of an oceanic diatom adapted to chronic iron limitation.</title>
        <authorList>
            <person name="Lommer M."/>
            <person name="Specht M."/>
            <person name="Roy A.S."/>
            <person name="Kraemer L."/>
            <person name="Andreson R."/>
            <person name="Gutowska M.A."/>
            <person name="Wolf J."/>
            <person name="Bergner S.V."/>
            <person name="Schilhabel M.B."/>
            <person name="Klostermeier U.C."/>
            <person name="Beiko R.G."/>
            <person name="Rosenstiel P."/>
            <person name="Hippler M."/>
            <person name="Laroche J."/>
        </authorList>
    </citation>
    <scope>NUCLEOTIDE SEQUENCE [LARGE SCALE GENOMIC DNA]</scope>
    <source>
        <strain evidence="2 3">CCMP1005</strain>
    </source>
</reference>